<feature type="domain" description="O-methyltransferase dimerisation" evidence="6">
    <location>
        <begin position="24"/>
        <end position="111"/>
    </location>
</feature>
<dbReference type="InterPro" id="IPR012967">
    <property type="entry name" value="COMT_dimerisation"/>
</dbReference>
<dbReference type="GO" id="GO:0046983">
    <property type="term" value="F:protein dimerization activity"/>
    <property type="evidence" value="ECO:0007669"/>
    <property type="project" value="InterPro"/>
</dbReference>
<dbReference type="PROSITE" id="PS51683">
    <property type="entry name" value="SAM_OMT_II"/>
    <property type="match status" value="1"/>
</dbReference>
<dbReference type="GO" id="GO:0008171">
    <property type="term" value="F:O-methyltransferase activity"/>
    <property type="evidence" value="ECO:0007669"/>
    <property type="project" value="InterPro"/>
</dbReference>
<feature type="active site" description="Proton acceptor" evidence="4">
    <location>
        <position position="264"/>
    </location>
</feature>
<dbReference type="Pfam" id="PF00891">
    <property type="entry name" value="Methyltransf_2"/>
    <property type="match status" value="1"/>
</dbReference>
<evidence type="ECO:0000313" key="7">
    <source>
        <dbReference type="EMBL" id="JAT45844.1"/>
    </source>
</evidence>
<dbReference type="InterPro" id="IPR036390">
    <property type="entry name" value="WH_DNA-bd_sf"/>
</dbReference>
<accession>A0A1D1XTY3</accession>
<dbReference type="FunFam" id="3.40.50.150:FF:000057">
    <property type="entry name" value="O-methyltransferase ZRP4"/>
    <property type="match status" value="1"/>
</dbReference>
<proteinExistence type="predicted"/>
<name>A0A1D1XTY3_9ARAE</name>
<dbReference type="EMBL" id="GDJX01022092">
    <property type="protein sequence ID" value="JAT45844.1"/>
    <property type="molecule type" value="Transcribed_RNA"/>
</dbReference>
<dbReference type="AlphaFoldDB" id="A0A1D1XTY3"/>
<sequence length="362" mass="40268">ERERERMALLEGCHDSFKAQAHIWNHLFSFINSMSLKCAVELRIPDAIHQQGGQPVTLPQLVSALGIPPDKAPFLRRLMRLLAHSGFFDVQSSGDGEEAYLLTKHSELLLGDNPHNVSPFILLHLDRVSVTPWQSLSAWFHGDSPTPFHHLHEVNVWQLASQNPQLNELINEGMASDSRLMMDVTIRDHGEMFRGLRSLVDVGGGNGTAATALAEAFPQLKCTVLDLPHVVASAPKSTTVDFVSGDMFEYVPPADAVLLKWILHSWGDEQCVKVLKLCKQAIPPKDVGGKVIVMDMVVREDLGRHELVETQYLYDLMMMVATDGGRERSEEEWGKLFTDAGFGGYKITNLGVGLRAIIELYP</sequence>
<dbReference type="InterPro" id="IPR036388">
    <property type="entry name" value="WH-like_DNA-bd_sf"/>
</dbReference>
<evidence type="ECO:0000256" key="2">
    <source>
        <dbReference type="ARBA" id="ARBA00022679"/>
    </source>
</evidence>
<feature type="domain" description="O-methyltransferase C-terminal" evidence="5">
    <location>
        <begin position="133"/>
        <end position="342"/>
    </location>
</feature>
<dbReference type="Gene3D" id="3.40.50.150">
    <property type="entry name" value="Vaccinia Virus protein VP39"/>
    <property type="match status" value="1"/>
</dbReference>
<evidence type="ECO:0000256" key="4">
    <source>
        <dbReference type="PIRSR" id="PIRSR005739-1"/>
    </source>
</evidence>
<keyword evidence="3" id="KW-0949">S-adenosyl-L-methionine</keyword>
<organism evidence="7">
    <name type="scientific">Anthurium amnicola</name>
    <dbReference type="NCBI Taxonomy" id="1678845"/>
    <lineage>
        <taxon>Eukaryota</taxon>
        <taxon>Viridiplantae</taxon>
        <taxon>Streptophyta</taxon>
        <taxon>Embryophyta</taxon>
        <taxon>Tracheophyta</taxon>
        <taxon>Spermatophyta</taxon>
        <taxon>Magnoliopsida</taxon>
        <taxon>Liliopsida</taxon>
        <taxon>Araceae</taxon>
        <taxon>Pothoideae</taxon>
        <taxon>Potheae</taxon>
        <taxon>Anthurium</taxon>
    </lineage>
</organism>
<dbReference type="GO" id="GO:0008757">
    <property type="term" value="F:S-adenosylmethionine-dependent methyltransferase activity"/>
    <property type="evidence" value="ECO:0007669"/>
    <property type="project" value="UniProtKB-ARBA"/>
</dbReference>
<evidence type="ECO:0000256" key="3">
    <source>
        <dbReference type="ARBA" id="ARBA00022691"/>
    </source>
</evidence>
<dbReference type="GO" id="GO:0032259">
    <property type="term" value="P:methylation"/>
    <property type="evidence" value="ECO:0007669"/>
    <property type="project" value="UniProtKB-KW"/>
</dbReference>
<protein>
    <submittedName>
        <fullName evidence="7">Tabersonine 16-O-methyltransferase</fullName>
    </submittedName>
</protein>
<dbReference type="PIRSF" id="PIRSF005739">
    <property type="entry name" value="O-mtase"/>
    <property type="match status" value="1"/>
</dbReference>
<dbReference type="SUPFAM" id="SSF53335">
    <property type="entry name" value="S-adenosyl-L-methionine-dependent methyltransferases"/>
    <property type="match status" value="1"/>
</dbReference>
<dbReference type="Pfam" id="PF08100">
    <property type="entry name" value="Dimerisation"/>
    <property type="match status" value="1"/>
</dbReference>
<gene>
    <name evidence="7" type="primary">16OMT_6</name>
    <name evidence="7" type="ORF">g.112283</name>
</gene>
<reference evidence="7" key="1">
    <citation type="submission" date="2015-07" db="EMBL/GenBank/DDBJ databases">
        <title>Transcriptome Assembly of Anthurium amnicola.</title>
        <authorList>
            <person name="Suzuki J."/>
        </authorList>
    </citation>
    <scope>NUCLEOTIDE SEQUENCE</scope>
</reference>
<dbReference type="SUPFAM" id="SSF46785">
    <property type="entry name" value="Winged helix' DNA-binding domain"/>
    <property type="match status" value="1"/>
</dbReference>
<evidence type="ECO:0000259" key="6">
    <source>
        <dbReference type="Pfam" id="PF08100"/>
    </source>
</evidence>
<dbReference type="InterPro" id="IPR029063">
    <property type="entry name" value="SAM-dependent_MTases_sf"/>
</dbReference>
<dbReference type="InterPro" id="IPR016461">
    <property type="entry name" value="COMT-like"/>
</dbReference>
<feature type="non-terminal residue" evidence="7">
    <location>
        <position position="1"/>
    </location>
</feature>
<dbReference type="InterPro" id="IPR001077">
    <property type="entry name" value="COMT_C"/>
</dbReference>
<keyword evidence="1 7" id="KW-0489">Methyltransferase</keyword>
<dbReference type="Gene3D" id="1.10.10.10">
    <property type="entry name" value="Winged helix-like DNA-binding domain superfamily/Winged helix DNA-binding domain"/>
    <property type="match status" value="1"/>
</dbReference>
<evidence type="ECO:0000259" key="5">
    <source>
        <dbReference type="Pfam" id="PF00891"/>
    </source>
</evidence>
<dbReference type="PANTHER" id="PTHR11746">
    <property type="entry name" value="O-METHYLTRANSFERASE"/>
    <property type="match status" value="1"/>
</dbReference>
<dbReference type="FunFam" id="1.10.10.10:FF:000213">
    <property type="entry name" value="Coniferyl alcohol 9-O-methyltransferase"/>
    <property type="match status" value="1"/>
</dbReference>
<evidence type="ECO:0000256" key="1">
    <source>
        <dbReference type="ARBA" id="ARBA00022603"/>
    </source>
</evidence>
<keyword evidence="2 7" id="KW-0808">Transferase</keyword>
<dbReference type="CDD" id="cd02440">
    <property type="entry name" value="AdoMet_MTases"/>
    <property type="match status" value="1"/>
</dbReference>